<comment type="caution">
    <text evidence="5">The sequence shown here is derived from an EMBL/GenBank/DDBJ whole genome shotgun (WGS) entry which is preliminary data.</text>
</comment>
<evidence type="ECO:0000313" key="6">
    <source>
        <dbReference type="Proteomes" id="UP000051015"/>
    </source>
</evidence>
<evidence type="ECO:0000256" key="3">
    <source>
        <dbReference type="ARBA" id="ARBA00022801"/>
    </source>
</evidence>
<dbReference type="Gene3D" id="3.40.50.880">
    <property type="match status" value="1"/>
</dbReference>
<dbReference type="PANTHER" id="PTHR20842:SF0">
    <property type="entry name" value="ALPHA-ASPARTYL DIPEPTIDASE"/>
    <property type="match status" value="1"/>
</dbReference>
<comment type="similarity">
    <text evidence="1">Belongs to the peptidase S51 family.</text>
</comment>
<gene>
    <name evidence="5" type="ORF">FC19_GL001142</name>
</gene>
<protein>
    <submittedName>
        <fullName evidence="5">Peptidase E</fullName>
    </submittedName>
</protein>
<reference evidence="5 6" key="1">
    <citation type="journal article" date="2015" name="Genome Announc.">
        <title>Expanding the biotechnology potential of lactobacilli through comparative genomics of 213 strains and associated genera.</title>
        <authorList>
            <person name="Sun Z."/>
            <person name="Harris H.M."/>
            <person name="McCann A."/>
            <person name="Guo C."/>
            <person name="Argimon S."/>
            <person name="Zhang W."/>
            <person name="Yang X."/>
            <person name="Jeffery I.B."/>
            <person name="Cooney J.C."/>
            <person name="Kagawa T.F."/>
            <person name="Liu W."/>
            <person name="Song Y."/>
            <person name="Salvetti E."/>
            <person name="Wrobel A."/>
            <person name="Rasinkangas P."/>
            <person name="Parkhill J."/>
            <person name="Rea M.C."/>
            <person name="O'Sullivan O."/>
            <person name="Ritari J."/>
            <person name="Douillard F.P."/>
            <person name="Paul Ross R."/>
            <person name="Yang R."/>
            <person name="Briner A.E."/>
            <person name="Felis G.E."/>
            <person name="de Vos W.M."/>
            <person name="Barrangou R."/>
            <person name="Klaenhammer T.R."/>
            <person name="Caufield P.W."/>
            <person name="Cui Y."/>
            <person name="Zhang H."/>
            <person name="O'Toole P.W."/>
        </authorList>
    </citation>
    <scope>NUCLEOTIDE SEQUENCE [LARGE SCALE GENOMIC DNA]</scope>
    <source>
        <strain evidence="5 6">DSM 21051</strain>
    </source>
</reference>
<dbReference type="Proteomes" id="UP000051015">
    <property type="component" value="Unassembled WGS sequence"/>
</dbReference>
<keyword evidence="3" id="KW-0378">Hydrolase</keyword>
<evidence type="ECO:0000313" key="5">
    <source>
        <dbReference type="EMBL" id="KRM96074.1"/>
    </source>
</evidence>
<dbReference type="OrthoDB" id="9778515at2"/>
<dbReference type="PATRIC" id="fig|1423725.3.peg.1177"/>
<dbReference type="RefSeq" id="WP_057876148.1">
    <property type="nucleotide sequence ID" value="NZ_AYZD01000017.1"/>
</dbReference>
<dbReference type="PANTHER" id="PTHR20842">
    <property type="entry name" value="PROTEASE S51 ALPHA-ASPARTYL DIPEPTIDASE"/>
    <property type="match status" value="1"/>
</dbReference>
<evidence type="ECO:0000256" key="4">
    <source>
        <dbReference type="ARBA" id="ARBA00022825"/>
    </source>
</evidence>
<dbReference type="GO" id="GO:0006508">
    <property type="term" value="P:proteolysis"/>
    <property type="evidence" value="ECO:0007669"/>
    <property type="project" value="UniProtKB-KW"/>
</dbReference>
<dbReference type="SUPFAM" id="SSF52317">
    <property type="entry name" value="Class I glutamine amidotransferase-like"/>
    <property type="match status" value="1"/>
</dbReference>
<keyword evidence="2" id="KW-0645">Protease</keyword>
<dbReference type="InterPro" id="IPR029062">
    <property type="entry name" value="Class_I_gatase-like"/>
</dbReference>
<dbReference type="CDD" id="cd03129">
    <property type="entry name" value="GAT1_Peptidase_E_like"/>
    <property type="match status" value="1"/>
</dbReference>
<dbReference type="Pfam" id="PF03575">
    <property type="entry name" value="Peptidase_S51"/>
    <property type="match status" value="1"/>
</dbReference>
<proteinExistence type="inferred from homology"/>
<accession>A0A0R2CXX4</accession>
<name>A0A0R2CXX4_9LACO</name>
<organism evidence="5 6">
    <name type="scientific">Liquorilactobacillus aquaticus DSM 21051</name>
    <dbReference type="NCBI Taxonomy" id="1423725"/>
    <lineage>
        <taxon>Bacteria</taxon>
        <taxon>Bacillati</taxon>
        <taxon>Bacillota</taxon>
        <taxon>Bacilli</taxon>
        <taxon>Lactobacillales</taxon>
        <taxon>Lactobacillaceae</taxon>
        <taxon>Liquorilactobacillus</taxon>
    </lineage>
</organism>
<dbReference type="GO" id="GO:0008236">
    <property type="term" value="F:serine-type peptidase activity"/>
    <property type="evidence" value="ECO:0007669"/>
    <property type="project" value="UniProtKB-KW"/>
</dbReference>
<keyword evidence="4" id="KW-0720">Serine protease</keyword>
<evidence type="ECO:0000256" key="2">
    <source>
        <dbReference type="ARBA" id="ARBA00022670"/>
    </source>
</evidence>
<dbReference type="InterPro" id="IPR005320">
    <property type="entry name" value="Peptidase_S51"/>
</dbReference>
<dbReference type="STRING" id="1423725.FC19_GL001142"/>
<keyword evidence="6" id="KW-1185">Reference proteome</keyword>
<sequence>MKKVFLTSYFAGTAALFKEFINSNKIISKKVLYISTASKVEEYTGYIDEGKQALKKLGFKIEDLDIAKNSESIVLAKIAKAELLFIAGGNTFYLLQELKNKHLLQLVRERINKGLPYIGESAGAIILTPDIEYNKIMDSPNVAPVLTDYSALNIINFYVLPHYIEEPFIETVQETFKTYKNKLDLIPINNNEAIIVTDTGFRIMGRE</sequence>
<dbReference type="AlphaFoldDB" id="A0A0R2CXX4"/>
<evidence type="ECO:0000256" key="1">
    <source>
        <dbReference type="ARBA" id="ARBA00006534"/>
    </source>
</evidence>
<dbReference type="EMBL" id="AYZD01000017">
    <property type="protein sequence ID" value="KRM96074.1"/>
    <property type="molecule type" value="Genomic_DNA"/>
</dbReference>